<evidence type="ECO:0000256" key="2">
    <source>
        <dbReference type="ARBA" id="ARBA00022694"/>
    </source>
</evidence>
<dbReference type="InterPro" id="IPR020097">
    <property type="entry name" value="PsdUridine_synth_TruA_a/b_dom"/>
</dbReference>
<dbReference type="EC" id="5.4.99.12" evidence="4"/>
<dbReference type="HAMAP" id="MF_00171">
    <property type="entry name" value="TruA"/>
    <property type="match status" value="1"/>
</dbReference>
<dbReference type="GO" id="GO:0003723">
    <property type="term" value="F:RNA binding"/>
    <property type="evidence" value="ECO:0007669"/>
    <property type="project" value="InterPro"/>
</dbReference>
<dbReference type="Gene3D" id="3.30.70.580">
    <property type="entry name" value="Pseudouridine synthase I, catalytic domain, N-terminal subdomain"/>
    <property type="match status" value="1"/>
</dbReference>
<dbReference type="AlphaFoldDB" id="A0A1T4NR35"/>
<name>A0A1T4NR35_9BACT</name>
<accession>A0A1T4NR35</accession>
<keyword evidence="3 4" id="KW-0413">Isomerase</keyword>
<feature type="domain" description="Pseudouridine synthase I TruA alpha/beta" evidence="8">
    <location>
        <begin position="16"/>
        <end position="110"/>
    </location>
</feature>
<dbReference type="Proteomes" id="UP000190065">
    <property type="component" value="Unassembled WGS sequence"/>
</dbReference>
<evidence type="ECO:0000259" key="8">
    <source>
        <dbReference type="Pfam" id="PF01416"/>
    </source>
</evidence>
<dbReference type="STRING" id="28136.SAMN02745202_01143"/>
<dbReference type="eggNOG" id="COG0101">
    <property type="taxonomic scope" value="Bacteria"/>
</dbReference>
<feature type="active site" description="Nucleophile" evidence="4 5">
    <location>
        <position position="59"/>
    </location>
</feature>
<evidence type="ECO:0000256" key="4">
    <source>
        <dbReference type="HAMAP-Rule" id="MF_00171"/>
    </source>
</evidence>
<evidence type="ECO:0000256" key="3">
    <source>
        <dbReference type="ARBA" id="ARBA00023235"/>
    </source>
</evidence>
<dbReference type="PIRSF" id="PIRSF001430">
    <property type="entry name" value="tRNA_psdUrid_synth"/>
    <property type="match status" value="1"/>
</dbReference>
<comment type="subunit">
    <text evidence="4">Homodimer.</text>
</comment>
<comment type="function">
    <text evidence="4">Formation of pseudouridine at positions 38, 39 and 40 in the anticodon stem and loop of transfer RNAs.</text>
</comment>
<dbReference type="EMBL" id="FUXK01000011">
    <property type="protein sequence ID" value="SJZ81178.1"/>
    <property type="molecule type" value="Genomic_DNA"/>
</dbReference>
<organism evidence="9 10">
    <name type="scientific">Segatella oulorum</name>
    <dbReference type="NCBI Taxonomy" id="28136"/>
    <lineage>
        <taxon>Bacteria</taxon>
        <taxon>Pseudomonadati</taxon>
        <taxon>Bacteroidota</taxon>
        <taxon>Bacteroidia</taxon>
        <taxon>Bacteroidales</taxon>
        <taxon>Prevotellaceae</taxon>
        <taxon>Segatella</taxon>
    </lineage>
</organism>
<reference evidence="9 10" key="1">
    <citation type="submission" date="2017-02" db="EMBL/GenBank/DDBJ databases">
        <authorList>
            <person name="Peterson S.W."/>
        </authorList>
    </citation>
    <scope>NUCLEOTIDE SEQUENCE [LARGE SCALE GENOMIC DNA]</scope>
    <source>
        <strain evidence="9 10">ATCC 43324</strain>
    </source>
</reference>
<evidence type="ECO:0000256" key="5">
    <source>
        <dbReference type="PIRSR" id="PIRSR001430-1"/>
    </source>
</evidence>
<dbReference type="FunFam" id="3.30.70.580:FF:000001">
    <property type="entry name" value="tRNA pseudouridine synthase A"/>
    <property type="match status" value="1"/>
</dbReference>
<proteinExistence type="inferred from homology"/>
<gene>
    <name evidence="4" type="primary">truA</name>
    <name evidence="9" type="ORF">SAMN02745202_01143</name>
</gene>
<comment type="caution">
    <text evidence="4">Lacks conserved residue(s) required for the propagation of feature annotation.</text>
</comment>
<keyword evidence="2 4" id="KW-0819">tRNA processing</keyword>
<evidence type="ECO:0000313" key="9">
    <source>
        <dbReference type="EMBL" id="SJZ81178.1"/>
    </source>
</evidence>
<dbReference type="InterPro" id="IPR020095">
    <property type="entry name" value="PsdUridine_synth_TruA_C"/>
</dbReference>
<evidence type="ECO:0000256" key="1">
    <source>
        <dbReference type="ARBA" id="ARBA00009375"/>
    </source>
</evidence>
<evidence type="ECO:0000256" key="7">
    <source>
        <dbReference type="RuleBase" id="RU003792"/>
    </source>
</evidence>
<dbReference type="InterPro" id="IPR020094">
    <property type="entry name" value="TruA/RsuA/RluB/E/F_N"/>
</dbReference>
<evidence type="ECO:0000313" key="10">
    <source>
        <dbReference type="Proteomes" id="UP000190065"/>
    </source>
</evidence>
<dbReference type="CDD" id="cd02570">
    <property type="entry name" value="PseudoU_synth_EcTruA"/>
    <property type="match status" value="1"/>
</dbReference>
<dbReference type="PANTHER" id="PTHR11142">
    <property type="entry name" value="PSEUDOURIDYLATE SYNTHASE"/>
    <property type="match status" value="1"/>
</dbReference>
<sequence length="250" mass="28840">MEHDNPRMQRYFLYFSYDGTKYHGWQLQPNGISVQAVLQQALTTLLRTPIEVVGAGRTDTGVHARLMVAHFDFAEAMDTEQVVYRLNRMLPRDISVQMLVPVAGDMHARFSAKWRTYRYYIHTAKSPFLRHYSLLVTFPLDFKRMNEGCKLLLAQRDFAAFCKSGGDNKTTLCEVTTCQWVQTAAHEWYFEITANRFLRNMVRATVGTLMLLGRHKISLSEFQRILTDGNRSQAGESMPGHALFLEDIVY</sequence>
<dbReference type="Gene3D" id="3.30.70.660">
    <property type="entry name" value="Pseudouridine synthase I, catalytic domain, C-terminal subdomain"/>
    <property type="match status" value="1"/>
</dbReference>
<dbReference type="SUPFAM" id="SSF55120">
    <property type="entry name" value="Pseudouridine synthase"/>
    <property type="match status" value="1"/>
</dbReference>
<feature type="binding site" evidence="4 6">
    <location>
        <position position="117"/>
    </location>
    <ligand>
        <name>substrate</name>
    </ligand>
</feature>
<protein>
    <recommendedName>
        <fullName evidence="4">tRNA pseudouridine synthase A</fullName>
        <ecNumber evidence="4">5.4.99.12</ecNumber>
    </recommendedName>
    <alternativeName>
        <fullName evidence="4">tRNA pseudouridine(38-40) synthase</fullName>
    </alternativeName>
    <alternativeName>
        <fullName evidence="4">tRNA pseudouridylate synthase I</fullName>
    </alternativeName>
    <alternativeName>
        <fullName evidence="4">tRNA-uridine isomerase I</fullName>
    </alternativeName>
</protein>
<dbReference type="Pfam" id="PF01416">
    <property type="entry name" value="PseudoU_synth_1"/>
    <property type="match status" value="2"/>
</dbReference>
<comment type="catalytic activity">
    <reaction evidence="4 7">
        <text>uridine(38/39/40) in tRNA = pseudouridine(38/39/40) in tRNA</text>
        <dbReference type="Rhea" id="RHEA:22376"/>
        <dbReference type="Rhea" id="RHEA-COMP:10085"/>
        <dbReference type="Rhea" id="RHEA-COMP:10087"/>
        <dbReference type="ChEBI" id="CHEBI:65314"/>
        <dbReference type="ChEBI" id="CHEBI:65315"/>
        <dbReference type="EC" id="5.4.99.12"/>
    </reaction>
</comment>
<dbReference type="InterPro" id="IPR001406">
    <property type="entry name" value="PsdUridine_synth_TruA"/>
</dbReference>
<comment type="similarity">
    <text evidence="1 4 7">Belongs to the tRNA pseudouridine synthase TruA family.</text>
</comment>
<dbReference type="GO" id="GO:0031119">
    <property type="term" value="P:tRNA pseudouridine synthesis"/>
    <property type="evidence" value="ECO:0007669"/>
    <property type="project" value="UniProtKB-UniRule"/>
</dbReference>
<dbReference type="NCBIfam" id="TIGR00071">
    <property type="entry name" value="hisT_truA"/>
    <property type="match status" value="1"/>
</dbReference>
<dbReference type="PANTHER" id="PTHR11142:SF0">
    <property type="entry name" value="TRNA PSEUDOURIDINE SYNTHASE-LIKE 1"/>
    <property type="match status" value="1"/>
</dbReference>
<dbReference type="GO" id="GO:0160147">
    <property type="term" value="F:tRNA pseudouridine(38-40) synthase activity"/>
    <property type="evidence" value="ECO:0007669"/>
    <property type="project" value="UniProtKB-EC"/>
</dbReference>
<dbReference type="InterPro" id="IPR020103">
    <property type="entry name" value="PsdUridine_synth_cat_dom_sf"/>
</dbReference>
<feature type="domain" description="Pseudouridine synthase I TruA alpha/beta" evidence="8">
    <location>
        <begin position="150"/>
        <end position="250"/>
    </location>
</feature>
<evidence type="ECO:0000256" key="6">
    <source>
        <dbReference type="PIRSR" id="PIRSR001430-2"/>
    </source>
</evidence>